<accession>A0A7N0UDH0</accession>
<reference evidence="1" key="1">
    <citation type="submission" date="2021-01" db="UniProtKB">
        <authorList>
            <consortium name="EnsemblPlants"/>
        </authorList>
    </citation>
    <scope>IDENTIFICATION</scope>
</reference>
<dbReference type="Proteomes" id="UP000594263">
    <property type="component" value="Unplaced"/>
</dbReference>
<proteinExistence type="predicted"/>
<evidence type="ECO:0000313" key="1">
    <source>
        <dbReference type="EnsemblPlants" id="Kaladp0062s0019.1.v1.1"/>
    </source>
</evidence>
<dbReference type="AlphaFoldDB" id="A0A7N0UDH0"/>
<evidence type="ECO:0000313" key="2">
    <source>
        <dbReference type="Proteomes" id="UP000594263"/>
    </source>
</evidence>
<dbReference type="EnsemblPlants" id="Kaladp0062s0019.1.v1.1">
    <property type="protein sequence ID" value="Kaladp0062s0019.1.v1.1"/>
    <property type="gene ID" value="Kaladp0062s0019.v1.1"/>
</dbReference>
<name>A0A7N0UDH0_KALFE</name>
<dbReference type="Gramene" id="Kaladp0062s0019.1.v1.1">
    <property type="protein sequence ID" value="Kaladp0062s0019.1.v1.1"/>
    <property type="gene ID" value="Kaladp0062s0019.v1.1"/>
</dbReference>
<dbReference type="PANTHER" id="PTHR48237">
    <property type="entry name" value="GAMMA-TUBULIN COMPLEX COMPONENT"/>
    <property type="match status" value="1"/>
</dbReference>
<organism evidence="1 2">
    <name type="scientific">Kalanchoe fedtschenkoi</name>
    <name type="common">Lavender scallops</name>
    <name type="synonym">South American air plant</name>
    <dbReference type="NCBI Taxonomy" id="63787"/>
    <lineage>
        <taxon>Eukaryota</taxon>
        <taxon>Viridiplantae</taxon>
        <taxon>Streptophyta</taxon>
        <taxon>Embryophyta</taxon>
        <taxon>Tracheophyta</taxon>
        <taxon>Spermatophyta</taxon>
        <taxon>Magnoliopsida</taxon>
        <taxon>eudicotyledons</taxon>
        <taxon>Gunneridae</taxon>
        <taxon>Pentapetalae</taxon>
        <taxon>Saxifragales</taxon>
        <taxon>Crassulaceae</taxon>
        <taxon>Kalanchoe</taxon>
    </lineage>
</organism>
<keyword evidence="2" id="KW-1185">Reference proteome</keyword>
<dbReference type="PANTHER" id="PTHR48237:SF1">
    <property type="entry name" value="SPC97_SPC98 FAMILY OF SPINDLE POLE BODY (SBP) COMPONENT"/>
    <property type="match status" value="1"/>
</dbReference>
<sequence>MVLEDPFGNNRIEDVTWLCSLTESELDMLISLRKMVIQRAKVIGHTDLANKIDLKMLRALGFILMEYCKAQMRDQGLAGSDAFLDKCNLLDTSLNGDVDIQDLLACVTIDLRKRKVERHQTEDDTRAKRREHR</sequence>
<dbReference type="OMA" id="RMIGHEE"/>
<protein>
    <submittedName>
        <fullName evidence="1">Uncharacterized protein</fullName>
    </submittedName>
</protein>